<comment type="caution">
    <text evidence="4">The sequence shown here is derived from an EMBL/GenBank/DDBJ whole genome shotgun (WGS) entry which is preliminary data.</text>
</comment>
<dbReference type="GO" id="GO:0016788">
    <property type="term" value="F:hydrolase activity, acting on ester bonds"/>
    <property type="evidence" value="ECO:0007669"/>
    <property type="project" value="UniProtKB-ARBA"/>
</dbReference>
<keyword evidence="2" id="KW-0378">Hydrolase</keyword>
<evidence type="ECO:0000256" key="1">
    <source>
        <dbReference type="ARBA" id="ARBA00008668"/>
    </source>
</evidence>
<dbReference type="InterPro" id="IPR037459">
    <property type="entry name" value="RhgT-like"/>
</dbReference>
<keyword evidence="5" id="KW-1185">Reference proteome</keyword>
<dbReference type="PANTHER" id="PTHR43695">
    <property type="entry name" value="PUTATIVE (AFU_ORTHOLOGUE AFUA_2G17250)-RELATED"/>
    <property type="match status" value="1"/>
</dbReference>
<evidence type="ECO:0000259" key="3">
    <source>
        <dbReference type="Pfam" id="PF13472"/>
    </source>
</evidence>
<evidence type="ECO:0000313" key="4">
    <source>
        <dbReference type="EMBL" id="EMI58438.1"/>
    </source>
</evidence>
<dbReference type="SUPFAM" id="SSF49785">
    <property type="entry name" value="Galactose-binding domain-like"/>
    <property type="match status" value="1"/>
</dbReference>
<gene>
    <name evidence="4" type="ORF">RSSM_00113</name>
</gene>
<protein>
    <submittedName>
        <fullName evidence="4">Rhamnogalacturonan acetylesterase</fullName>
    </submittedName>
</protein>
<dbReference type="SUPFAM" id="SSF52266">
    <property type="entry name" value="SGNH hydrolase"/>
    <property type="match status" value="1"/>
</dbReference>
<reference evidence="4 5" key="1">
    <citation type="journal article" date="2013" name="Mar. Genomics">
        <title>Expression of sulfatases in Rhodopirellula baltica and the diversity of sulfatases in the genus Rhodopirellula.</title>
        <authorList>
            <person name="Wegner C.E."/>
            <person name="Richter-Heitmann T."/>
            <person name="Klindworth A."/>
            <person name="Klockow C."/>
            <person name="Richter M."/>
            <person name="Achstetter T."/>
            <person name="Glockner F.O."/>
            <person name="Harder J."/>
        </authorList>
    </citation>
    <scope>NUCLEOTIDE SEQUENCE [LARGE SCALE GENOMIC DNA]</scope>
    <source>
        <strain evidence="4 5">SM41</strain>
    </source>
</reference>
<organism evidence="4 5">
    <name type="scientific">Rhodopirellula sallentina SM41</name>
    <dbReference type="NCBI Taxonomy" id="1263870"/>
    <lineage>
        <taxon>Bacteria</taxon>
        <taxon>Pseudomonadati</taxon>
        <taxon>Planctomycetota</taxon>
        <taxon>Planctomycetia</taxon>
        <taxon>Pirellulales</taxon>
        <taxon>Pirellulaceae</taxon>
        <taxon>Rhodopirellula</taxon>
    </lineage>
</organism>
<dbReference type="InterPro" id="IPR008979">
    <property type="entry name" value="Galactose-bd-like_sf"/>
</dbReference>
<name>M5UR21_9BACT</name>
<dbReference type="Gene3D" id="3.40.50.1110">
    <property type="entry name" value="SGNH hydrolase"/>
    <property type="match status" value="1"/>
</dbReference>
<comment type="similarity">
    <text evidence="1">Belongs to the 'GDSL' lipolytic enzyme family.</text>
</comment>
<proteinExistence type="inferred from homology"/>
<dbReference type="Gene3D" id="2.60.120.430">
    <property type="entry name" value="Galactose-binding lectin"/>
    <property type="match status" value="1"/>
</dbReference>
<accession>M5UR21</accession>
<evidence type="ECO:0000313" key="5">
    <source>
        <dbReference type="Proteomes" id="UP000011885"/>
    </source>
</evidence>
<feature type="domain" description="SGNH hydrolase-type esterase" evidence="3">
    <location>
        <begin position="248"/>
        <end position="393"/>
    </location>
</feature>
<dbReference type="CDD" id="cd01821">
    <property type="entry name" value="Rhamnogalacturan_acetylesterase_like"/>
    <property type="match status" value="1"/>
</dbReference>
<dbReference type="EMBL" id="ANOH01000007">
    <property type="protein sequence ID" value="EMI58438.1"/>
    <property type="molecule type" value="Genomic_DNA"/>
</dbReference>
<sequence length="493" mass="54537">MTTRRVWLIGRLCSSSKLPSEMREDITLLHRNAPCTQYLYWRLDHDRNDFSSPPIGIRTMLNPILATRTWHGLLMCFSMLALCFPVAGAEYQFAFGPEVSLSGIVHVAPQTFYDSARGYGFLKTGAARTGTSSLFAVDVPEGNYDVTLRFGDPVDATSTTVKSEARRLMLEKVETAPGEYQTRSFTVNVRKPPISTGGTTRLNGREMGPPTIAGWDEHLTFEFSGLRPGVVSLEIQPASQVTTVFIAGDSTVTDQRNEPWSGWGQMLPRFFVQGVAVSNQAESGLALFSFESQKRLAKVFSMMKEGDYLFIQFGHNDQKDKRPGAGPFTTYRANLRKFVEATRDHGGIPVLVTPMERRRWSGGKTQQTLTDYAEAVRQTGEALNVPVIDLHAMSLAFYAGLGVDDSKRAFVHYPADTYPGQNNALKDDTHHSVYGAYELAKCVVEGIKTNVPDLTPFLVEEFDCFDPAHPDLPEDVRIPETPLLGEAATPSGS</sequence>
<dbReference type="Pfam" id="PF13472">
    <property type="entry name" value="Lipase_GDSL_2"/>
    <property type="match status" value="1"/>
</dbReference>
<dbReference type="AlphaFoldDB" id="M5UR21"/>
<dbReference type="InterPro" id="IPR036514">
    <property type="entry name" value="SGNH_hydro_sf"/>
</dbReference>
<dbReference type="InterPro" id="IPR013830">
    <property type="entry name" value="SGNH_hydro"/>
</dbReference>
<dbReference type="PATRIC" id="fig|1263870.3.peg.125"/>
<dbReference type="Proteomes" id="UP000011885">
    <property type="component" value="Unassembled WGS sequence"/>
</dbReference>
<dbReference type="PANTHER" id="PTHR43695:SF1">
    <property type="entry name" value="RHAMNOGALACTURONAN ACETYLESTERASE"/>
    <property type="match status" value="1"/>
</dbReference>
<evidence type="ECO:0000256" key="2">
    <source>
        <dbReference type="ARBA" id="ARBA00022801"/>
    </source>
</evidence>